<evidence type="ECO:0000256" key="1">
    <source>
        <dbReference type="SAM" id="MobiDB-lite"/>
    </source>
</evidence>
<dbReference type="AlphaFoldDB" id="A0A7J0GJ08"/>
<dbReference type="Proteomes" id="UP000585474">
    <property type="component" value="Unassembled WGS sequence"/>
</dbReference>
<dbReference type="EMBL" id="BJWL01000022">
    <property type="protein sequence ID" value="GFZ10797.1"/>
    <property type="molecule type" value="Genomic_DNA"/>
</dbReference>
<keyword evidence="3" id="KW-1185">Reference proteome</keyword>
<proteinExistence type="predicted"/>
<protein>
    <submittedName>
        <fullName evidence="2">Uncharacterized protein</fullName>
    </submittedName>
</protein>
<feature type="region of interest" description="Disordered" evidence="1">
    <location>
        <begin position="68"/>
        <end position="87"/>
    </location>
</feature>
<evidence type="ECO:0000313" key="3">
    <source>
        <dbReference type="Proteomes" id="UP000585474"/>
    </source>
</evidence>
<comment type="caution">
    <text evidence="2">The sequence shown here is derived from an EMBL/GenBank/DDBJ whole genome shotgun (WGS) entry which is preliminary data.</text>
</comment>
<organism evidence="2 3">
    <name type="scientific">Actinidia rufa</name>
    <dbReference type="NCBI Taxonomy" id="165716"/>
    <lineage>
        <taxon>Eukaryota</taxon>
        <taxon>Viridiplantae</taxon>
        <taxon>Streptophyta</taxon>
        <taxon>Embryophyta</taxon>
        <taxon>Tracheophyta</taxon>
        <taxon>Spermatophyta</taxon>
        <taxon>Magnoliopsida</taxon>
        <taxon>eudicotyledons</taxon>
        <taxon>Gunneridae</taxon>
        <taxon>Pentapetalae</taxon>
        <taxon>asterids</taxon>
        <taxon>Ericales</taxon>
        <taxon>Actinidiaceae</taxon>
        <taxon>Actinidia</taxon>
    </lineage>
</organism>
<gene>
    <name evidence="2" type="ORF">Acr_22g0001950</name>
</gene>
<name>A0A7J0GJ08_9ERIC</name>
<reference evidence="2 3" key="1">
    <citation type="submission" date="2019-07" db="EMBL/GenBank/DDBJ databases">
        <title>De Novo Assembly of kiwifruit Actinidia rufa.</title>
        <authorList>
            <person name="Sugita-Konishi S."/>
            <person name="Sato K."/>
            <person name="Mori E."/>
            <person name="Abe Y."/>
            <person name="Kisaki G."/>
            <person name="Hamano K."/>
            <person name="Suezawa K."/>
            <person name="Otani M."/>
            <person name="Fukuda T."/>
            <person name="Manabe T."/>
            <person name="Gomi K."/>
            <person name="Tabuchi M."/>
            <person name="Akimitsu K."/>
            <person name="Kataoka I."/>
        </authorList>
    </citation>
    <scope>NUCLEOTIDE SEQUENCE [LARGE SCALE GENOMIC DNA]</scope>
    <source>
        <strain evidence="3">cv. Fuchu</strain>
    </source>
</reference>
<sequence length="87" mass="9908">MALDFRVHRVAIATREERVPLSRRPEWCHVTPVRQDDGPNPVVPIAYREEFAETMDYFRAVFLANERSHAPCKSPPKPFSSTSATAP</sequence>
<accession>A0A7J0GJ08</accession>
<dbReference type="OrthoDB" id="1721975at2759"/>
<evidence type="ECO:0000313" key="2">
    <source>
        <dbReference type="EMBL" id="GFZ10797.1"/>
    </source>
</evidence>
<dbReference type="SUPFAM" id="SSF48439">
    <property type="entry name" value="Protein prenylyltransferase"/>
    <property type="match status" value="1"/>
</dbReference>
<dbReference type="Gene3D" id="1.25.40.120">
    <property type="entry name" value="Protein prenylyltransferase"/>
    <property type="match status" value="1"/>
</dbReference>